<dbReference type="Pfam" id="PF00855">
    <property type="entry name" value="PWWP"/>
    <property type="match status" value="1"/>
</dbReference>
<protein>
    <recommendedName>
        <fullName evidence="2">PWWP domain-containing protein</fullName>
    </recommendedName>
</protein>
<sequence>MANKKQKIKELNQIENVPKFAKLPRKAEPMNKRSSSSSSPASSSSPGSLQECFYDRDEASSATLINFDDKKDGHGRKKVHDSVYYSKSCDKNRESVLNFYEFPEVEAEPVALDKVSDPCSGRVVHRKLVEQKSDAKKFQVRGSNGVCITPGNAVWAKTACQVWWPAEIIDIRPILADSRFQQTEENVLVKFYGEQKSVWVNSARDLSMLEDCFEERSCNSVENFQDALKQAIVQRKEHIKSCRQFPGSPYSFSQSDRQDQKSGKGASSISSKTCSNVVKVKQVGNKKEGKSTIRLDGTRHALKSGDGARRLKIMRHLGLTAPVGSPF</sequence>
<dbReference type="Proteomes" id="UP001165190">
    <property type="component" value="Unassembled WGS sequence"/>
</dbReference>
<feature type="domain" description="PWWP" evidence="2">
    <location>
        <begin position="150"/>
        <end position="211"/>
    </location>
</feature>
<gene>
    <name evidence="3" type="ORF">HRI_001666600</name>
</gene>
<dbReference type="InterPro" id="IPR052657">
    <property type="entry name" value="PDP_family_Arabidopsis"/>
</dbReference>
<evidence type="ECO:0000313" key="4">
    <source>
        <dbReference type="Proteomes" id="UP001165190"/>
    </source>
</evidence>
<comment type="caution">
    <text evidence="3">The sequence shown here is derived from an EMBL/GenBank/DDBJ whole genome shotgun (WGS) entry which is preliminary data.</text>
</comment>
<organism evidence="3 4">
    <name type="scientific">Hibiscus trionum</name>
    <name type="common">Flower of an hour</name>
    <dbReference type="NCBI Taxonomy" id="183268"/>
    <lineage>
        <taxon>Eukaryota</taxon>
        <taxon>Viridiplantae</taxon>
        <taxon>Streptophyta</taxon>
        <taxon>Embryophyta</taxon>
        <taxon>Tracheophyta</taxon>
        <taxon>Spermatophyta</taxon>
        <taxon>Magnoliopsida</taxon>
        <taxon>eudicotyledons</taxon>
        <taxon>Gunneridae</taxon>
        <taxon>Pentapetalae</taxon>
        <taxon>rosids</taxon>
        <taxon>malvids</taxon>
        <taxon>Malvales</taxon>
        <taxon>Malvaceae</taxon>
        <taxon>Malvoideae</taxon>
        <taxon>Hibiscus</taxon>
    </lineage>
</organism>
<dbReference type="InterPro" id="IPR000313">
    <property type="entry name" value="PWWP_dom"/>
</dbReference>
<proteinExistence type="predicted"/>
<dbReference type="EMBL" id="BSYR01000017">
    <property type="protein sequence ID" value="GMI79974.1"/>
    <property type="molecule type" value="Genomic_DNA"/>
</dbReference>
<name>A0A9W7HM75_HIBTR</name>
<dbReference type="PANTHER" id="PTHR10688:SF14">
    <property type="entry name" value="PWWP DOMAIN-CONTAINING PROTEIN"/>
    <property type="match status" value="1"/>
</dbReference>
<evidence type="ECO:0000256" key="1">
    <source>
        <dbReference type="SAM" id="MobiDB-lite"/>
    </source>
</evidence>
<feature type="compositionally biased region" description="Low complexity" evidence="1">
    <location>
        <begin position="34"/>
        <end position="48"/>
    </location>
</feature>
<accession>A0A9W7HM75</accession>
<dbReference type="PROSITE" id="PS50812">
    <property type="entry name" value="PWWP"/>
    <property type="match status" value="1"/>
</dbReference>
<keyword evidence="4" id="KW-1185">Reference proteome</keyword>
<dbReference type="SUPFAM" id="SSF63748">
    <property type="entry name" value="Tudor/PWWP/MBT"/>
    <property type="match status" value="1"/>
</dbReference>
<dbReference type="AlphaFoldDB" id="A0A9W7HM75"/>
<evidence type="ECO:0000313" key="3">
    <source>
        <dbReference type="EMBL" id="GMI79974.1"/>
    </source>
</evidence>
<evidence type="ECO:0000259" key="2">
    <source>
        <dbReference type="PROSITE" id="PS50812"/>
    </source>
</evidence>
<reference evidence="3" key="1">
    <citation type="submission" date="2023-05" db="EMBL/GenBank/DDBJ databases">
        <title>Genome and transcriptome analyses reveal genes involved in the formation of fine ridges on petal epidermal cells in Hibiscus trionum.</title>
        <authorList>
            <person name="Koshimizu S."/>
            <person name="Masuda S."/>
            <person name="Ishii T."/>
            <person name="Shirasu K."/>
            <person name="Hoshino A."/>
            <person name="Arita M."/>
        </authorList>
    </citation>
    <scope>NUCLEOTIDE SEQUENCE</scope>
    <source>
        <strain evidence="3">Hamamatsu line</strain>
    </source>
</reference>
<dbReference type="CDD" id="cd05162">
    <property type="entry name" value="PWWP"/>
    <property type="match status" value="1"/>
</dbReference>
<dbReference type="OrthoDB" id="5964980at2759"/>
<feature type="region of interest" description="Disordered" evidence="1">
    <location>
        <begin position="247"/>
        <end position="270"/>
    </location>
</feature>
<dbReference type="PANTHER" id="PTHR10688">
    <property type="entry name" value="PWWP DOMAIN-CONTAINING PROTEIN"/>
    <property type="match status" value="1"/>
</dbReference>
<feature type="region of interest" description="Disordered" evidence="1">
    <location>
        <begin position="1"/>
        <end position="50"/>
    </location>
</feature>
<dbReference type="Gene3D" id="2.30.30.140">
    <property type="match status" value="1"/>
</dbReference>